<name>A0A941DWV3_9BURK</name>
<keyword evidence="3 4" id="KW-0998">Cell outer membrane</keyword>
<evidence type="ECO:0000256" key="1">
    <source>
        <dbReference type="ARBA" id="ARBA00022729"/>
    </source>
</evidence>
<dbReference type="GO" id="GO:0051205">
    <property type="term" value="P:protein insertion into membrane"/>
    <property type="evidence" value="ECO:0007669"/>
    <property type="project" value="UniProtKB-UniRule"/>
</dbReference>
<dbReference type="InterPro" id="IPR015943">
    <property type="entry name" value="WD40/YVTN_repeat-like_dom_sf"/>
</dbReference>
<keyword evidence="7" id="KW-1185">Reference proteome</keyword>
<dbReference type="Proteomes" id="UP000678545">
    <property type="component" value="Unassembled WGS sequence"/>
</dbReference>
<dbReference type="SUPFAM" id="SSF50998">
    <property type="entry name" value="Quinoprotein alcohol dehydrogenase-like"/>
    <property type="match status" value="1"/>
</dbReference>
<organism evidence="6 7">
    <name type="scientific">Undibacterium fentianense</name>
    <dbReference type="NCBI Taxonomy" id="2828728"/>
    <lineage>
        <taxon>Bacteria</taxon>
        <taxon>Pseudomonadati</taxon>
        <taxon>Pseudomonadota</taxon>
        <taxon>Betaproteobacteria</taxon>
        <taxon>Burkholderiales</taxon>
        <taxon>Oxalobacteraceae</taxon>
        <taxon>Undibacterium</taxon>
    </lineage>
</organism>
<reference evidence="6" key="1">
    <citation type="submission" date="2021-04" db="EMBL/GenBank/DDBJ databases">
        <title>novel species isolated from subtropical streams in China.</title>
        <authorList>
            <person name="Lu H."/>
        </authorList>
    </citation>
    <scope>NUCLEOTIDE SEQUENCE</scope>
    <source>
        <strain evidence="6">FT137W</strain>
    </source>
</reference>
<dbReference type="NCBIfam" id="TIGR03300">
    <property type="entry name" value="assembly_YfgL"/>
    <property type="match status" value="1"/>
</dbReference>
<dbReference type="PANTHER" id="PTHR34512:SF30">
    <property type="entry name" value="OUTER MEMBRANE PROTEIN ASSEMBLY FACTOR BAMB"/>
    <property type="match status" value="1"/>
</dbReference>
<comment type="subcellular location">
    <subcellularLocation>
        <location evidence="4">Cell outer membrane</location>
        <topology evidence="4">Lipid-anchor</topology>
    </subcellularLocation>
</comment>
<dbReference type="PANTHER" id="PTHR34512">
    <property type="entry name" value="CELL SURFACE PROTEIN"/>
    <property type="match status" value="1"/>
</dbReference>
<comment type="function">
    <text evidence="4">Part of the outer membrane protein assembly complex, which is involved in assembly and insertion of beta-barrel proteins into the outer membrane.</text>
</comment>
<dbReference type="InterPro" id="IPR002372">
    <property type="entry name" value="PQQ_rpt_dom"/>
</dbReference>
<dbReference type="EMBL" id="JAGSPJ010000001">
    <property type="protein sequence ID" value="MBR7798834.1"/>
    <property type="molecule type" value="Genomic_DNA"/>
</dbReference>
<keyword evidence="4" id="KW-0564">Palmitate</keyword>
<dbReference type="InterPro" id="IPR017687">
    <property type="entry name" value="BamB"/>
</dbReference>
<evidence type="ECO:0000313" key="7">
    <source>
        <dbReference type="Proteomes" id="UP000678545"/>
    </source>
</evidence>
<dbReference type="GO" id="GO:0043165">
    <property type="term" value="P:Gram-negative-bacterium-type cell outer membrane assembly"/>
    <property type="evidence" value="ECO:0007669"/>
    <property type="project" value="UniProtKB-UniRule"/>
</dbReference>
<protein>
    <recommendedName>
        <fullName evidence="4">Outer membrane protein assembly factor BamB</fullName>
    </recommendedName>
</protein>
<sequence>MNFFARGLLFSLSGVLFLSGCSSLSWLNPFSKEDPKTAPAPLQVFNTTMSVKQAWSLNLGSAQDYSFTPAVVGSDVYAASADGSIVKVNASTGQAAWKIKAELPLTAGVGANQKVVAVAGQKGVLFAFNSDGKQRWKAQASSEILSAPAVTDNLVIIQSIDNRITAFDVDSGAQKWAVERPLPILTLRMVTGIVVKDQLAYISTSGGKLISLALNNGGLRWEATGAEPKGATELERIVDMSGAPALAAGNACASSYQGRVACFDLTNGSLKWAKNLSSEVGVAADERFVFAADNSGSVYAYDMNGGASVWKNDKLTNRGLATPVSFGRAVAIGDRLGFLHFLSREDGAFLARMPTDGSKILSAPVAVGNNLIVQTKSGAVVAFATE</sequence>
<proteinExistence type="inferred from homology"/>
<dbReference type="HAMAP" id="MF_00923">
    <property type="entry name" value="OM_assembly_BamB"/>
    <property type="match status" value="1"/>
</dbReference>
<comment type="similarity">
    <text evidence="4">Belongs to the BamB family.</text>
</comment>
<gene>
    <name evidence="4 6" type="primary">bamB</name>
    <name evidence="6" type="ORF">KDM90_02260</name>
</gene>
<dbReference type="Pfam" id="PF13360">
    <property type="entry name" value="PQQ_2"/>
    <property type="match status" value="1"/>
</dbReference>
<evidence type="ECO:0000256" key="2">
    <source>
        <dbReference type="ARBA" id="ARBA00023136"/>
    </source>
</evidence>
<comment type="caution">
    <text evidence="6">The sequence shown here is derived from an EMBL/GenBank/DDBJ whole genome shotgun (WGS) entry which is preliminary data.</text>
</comment>
<evidence type="ECO:0000259" key="5">
    <source>
        <dbReference type="Pfam" id="PF13360"/>
    </source>
</evidence>
<keyword evidence="4" id="KW-0449">Lipoprotein</keyword>
<evidence type="ECO:0000256" key="4">
    <source>
        <dbReference type="HAMAP-Rule" id="MF_00923"/>
    </source>
</evidence>
<evidence type="ECO:0000313" key="6">
    <source>
        <dbReference type="EMBL" id="MBR7798834.1"/>
    </source>
</evidence>
<keyword evidence="2 4" id="KW-0472">Membrane</keyword>
<accession>A0A941DWV3</accession>
<comment type="subunit">
    <text evidence="4">Part of the Bam complex.</text>
</comment>
<dbReference type="AlphaFoldDB" id="A0A941DWV3"/>
<keyword evidence="1 4" id="KW-0732">Signal</keyword>
<dbReference type="SMART" id="SM00564">
    <property type="entry name" value="PQQ"/>
    <property type="match status" value="7"/>
</dbReference>
<dbReference type="Gene3D" id="2.130.10.10">
    <property type="entry name" value="YVTN repeat-like/Quinoprotein amine dehydrogenase"/>
    <property type="match status" value="1"/>
</dbReference>
<dbReference type="GO" id="GO:0009279">
    <property type="term" value="C:cell outer membrane"/>
    <property type="evidence" value="ECO:0007669"/>
    <property type="project" value="UniProtKB-SubCell"/>
</dbReference>
<feature type="domain" description="Pyrrolo-quinoline quinone repeat" evidence="5">
    <location>
        <begin position="82"/>
        <end position="312"/>
    </location>
</feature>
<dbReference type="InterPro" id="IPR018391">
    <property type="entry name" value="PQQ_b-propeller_rpt"/>
</dbReference>
<dbReference type="InterPro" id="IPR011047">
    <property type="entry name" value="Quinoprotein_ADH-like_sf"/>
</dbReference>
<dbReference type="PROSITE" id="PS51257">
    <property type="entry name" value="PROKAR_LIPOPROTEIN"/>
    <property type="match status" value="1"/>
</dbReference>
<evidence type="ECO:0000256" key="3">
    <source>
        <dbReference type="ARBA" id="ARBA00023237"/>
    </source>
</evidence>